<keyword evidence="2" id="KW-1185">Reference proteome</keyword>
<protein>
    <recommendedName>
        <fullName evidence="3">Terminase</fullName>
    </recommendedName>
</protein>
<sequence>MTLGLPANLPFVLRPKQIELVRWLEERERTQTSGLIEKSRDEGMSYVILGFFLHHWLFVEGFAAGVGSRKEEYVDKKGDPKTLFHKFRDMFYKLPEWMQPEGFSRKEHDNFMRVVNPVNGASLTGEAGDNIGRGGRTSMYLLDEWAYHANQEAVDAAISQNTNVRIKGSTPNGIGDRFYNDRFSGKYPVFTMPWRENPDKNWAAEWKGRSIHPWYEKQRAELDPIVLAQEVDIDYAASAEGVVIPAKWVEAAFQLRLPHGSTRAAGADVAEEGADKSAYAARAGAVVLPSLRQFKGLHIASELEATARADRVSVLNYDRLGVGASITATLAKQEGLPFKVRGIANSETPSRTKYPDAEAPADERFMNLAAEMWWRLRLRFKATHERVTQGIPHPDDECISLAELEGHPLANTARAQLSQPTYEKYGQADKIRVNKLGNGSVSPDIAEAVMYAFAPPKYVAPVADRSGTNYTRAR</sequence>
<dbReference type="Gene3D" id="3.30.420.240">
    <property type="match status" value="1"/>
</dbReference>
<evidence type="ECO:0008006" key="3">
    <source>
        <dbReference type="Google" id="ProtNLM"/>
    </source>
</evidence>
<dbReference type="PATRIC" id="fig|1476583.3.peg.657"/>
<dbReference type="STRING" id="1476583.DEIPH_ctg011orf0031"/>
<name>A0A016QTH5_9DEIO</name>
<gene>
    <name evidence="1" type="ORF">DEIPH_ctg011orf0031</name>
</gene>
<dbReference type="eggNOG" id="COG1783">
    <property type="taxonomic scope" value="Bacteria"/>
</dbReference>
<dbReference type="EMBL" id="JHAC01000011">
    <property type="protein sequence ID" value="EYB69064.1"/>
    <property type="molecule type" value="Genomic_DNA"/>
</dbReference>
<organism evidence="1 2">
    <name type="scientific">Deinococcus phoenicis</name>
    <dbReference type="NCBI Taxonomy" id="1476583"/>
    <lineage>
        <taxon>Bacteria</taxon>
        <taxon>Thermotogati</taxon>
        <taxon>Deinococcota</taxon>
        <taxon>Deinococci</taxon>
        <taxon>Deinococcales</taxon>
        <taxon>Deinococcaceae</taxon>
        <taxon>Deinococcus</taxon>
    </lineage>
</organism>
<dbReference type="InterPro" id="IPR027417">
    <property type="entry name" value="P-loop_NTPase"/>
</dbReference>
<proteinExistence type="predicted"/>
<evidence type="ECO:0000313" key="1">
    <source>
        <dbReference type="EMBL" id="EYB69064.1"/>
    </source>
</evidence>
<evidence type="ECO:0000313" key="2">
    <source>
        <dbReference type="Proteomes" id="UP000020492"/>
    </source>
</evidence>
<accession>A0A016QTH5</accession>
<dbReference type="Gene3D" id="3.40.50.300">
    <property type="entry name" value="P-loop containing nucleotide triphosphate hydrolases"/>
    <property type="match status" value="1"/>
</dbReference>
<dbReference type="Proteomes" id="UP000020492">
    <property type="component" value="Unassembled WGS sequence"/>
</dbReference>
<comment type="caution">
    <text evidence="1">The sequence shown here is derived from an EMBL/GenBank/DDBJ whole genome shotgun (WGS) entry which is preliminary data.</text>
</comment>
<dbReference type="AlphaFoldDB" id="A0A016QTH5"/>
<reference evidence="1 2" key="1">
    <citation type="submission" date="2014-03" db="EMBL/GenBank/DDBJ databases">
        <title>Draft genome sequence of Deinococcus phoenicis 1P10ME.</title>
        <authorList>
            <person name="Stepanov V.G."/>
            <person name="Vaishampayan P."/>
            <person name="Venkateswaran K."/>
            <person name="Fox G.E."/>
        </authorList>
    </citation>
    <scope>NUCLEOTIDE SEQUENCE [LARGE SCALE GENOMIC DNA]</scope>
    <source>
        <strain evidence="1 2">1P10ME</strain>
    </source>
</reference>